<dbReference type="EMBL" id="JACOPP010000009">
    <property type="protein sequence ID" value="MBC5733754.1"/>
    <property type="molecule type" value="Genomic_DNA"/>
</dbReference>
<feature type="transmembrane region" description="Helical" evidence="1">
    <location>
        <begin position="175"/>
        <end position="200"/>
    </location>
</feature>
<protein>
    <submittedName>
        <fullName evidence="2">Uncharacterized protein</fullName>
    </submittedName>
</protein>
<keyword evidence="1" id="KW-1133">Transmembrane helix</keyword>
<keyword evidence="3" id="KW-1185">Reference proteome</keyword>
<evidence type="ECO:0000313" key="3">
    <source>
        <dbReference type="Proteomes" id="UP000661435"/>
    </source>
</evidence>
<comment type="caution">
    <text evidence="2">The sequence shown here is derived from an EMBL/GenBank/DDBJ whole genome shotgun (WGS) entry which is preliminary data.</text>
</comment>
<dbReference type="RefSeq" id="WP_186907642.1">
    <property type="nucleotide sequence ID" value="NZ_JACOPP010000009.1"/>
</dbReference>
<gene>
    <name evidence="2" type="ORF">H8S57_08425</name>
</gene>
<accession>A0A8J6JFK5</accession>
<sequence length="233" mass="26871">MRRKYLFRLTFRIAAALAALLLWLLRPEVFAVLDGAAFFRGFSVLHLFWLVWAGDMVLQLLPLRRHMALGSQKQFSRCRIPTGRAPDRAALRTFVRQSDQTAGAVFLLWLLLTLAVGLLYRTRVLGKAELFLLCVCFYVCDLICVLFFCPFRIFFLKNRCCATCRIFNWDHLMMFSPFVFAAGFFTLSLFFLALLVFVVWEAAFHLHPERFWEQTNAALGCAACTDRLCGRAL</sequence>
<feature type="transmembrane region" description="Helical" evidence="1">
    <location>
        <begin position="41"/>
        <end position="63"/>
    </location>
</feature>
<keyword evidence="1" id="KW-0472">Membrane</keyword>
<proteinExistence type="predicted"/>
<evidence type="ECO:0000256" key="1">
    <source>
        <dbReference type="SAM" id="Phobius"/>
    </source>
</evidence>
<evidence type="ECO:0000313" key="2">
    <source>
        <dbReference type="EMBL" id="MBC5733754.1"/>
    </source>
</evidence>
<organism evidence="2 3">
    <name type="scientific">Lawsonibacter hominis</name>
    <dbReference type="NCBI Taxonomy" id="2763053"/>
    <lineage>
        <taxon>Bacteria</taxon>
        <taxon>Bacillati</taxon>
        <taxon>Bacillota</taxon>
        <taxon>Clostridia</taxon>
        <taxon>Eubacteriales</taxon>
        <taxon>Oscillospiraceae</taxon>
        <taxon>Lawsonibacter</taxon>
    </lineage>
</organism>
<keyword evidence="1" id="KW-0812">Transmembrane</keyword>
<feature type="transmembrane region" description="Helical" evidence="1">
    <location>
        <begin position="130"/>
        <end position="155"/>
    </location>
</feature>
<dbReference type="AlphaFoldDB" id="A0A8J6JFK5"/>
<reference evidence="2" key="1">
    <citation type="submission" date="2020-08" db="EMBL/GenBank/DDBJ databases">
        <title>Genome public.</title>
        <authorList>
            <person name="Liu C."/>
            <person name="Sun Q."/>
        </authorList>
    </citation>
    <scope>NUCLEOTIDE SEQUENCE</scope>
    <source>
        <strain evidence="2">NSJ-51</strain>
    </source>
</reference>
<name>A0A8J6JFK5_9FIRM</name>
<dbReference type="Proteomes" id="UP000661435">
    <property type="component" value="Unassembled WGS sequence"/>
</dbReference>
<feature type="transmembrane region" description="Helical" evidence="1">
    <location>
        <begin position="101"/>
        <end position="118"/>
    </location>
</feature>